<dbReference type="VEuPathDB" id="MicrosporidiaDB:EDEG_03766"/>
<comment type="caution">
    <text evidence="2">The sequence shown here is derived from an EMBL/GenBank/DDBJ whole genome shotgun (WGS) entry which is preliminary data.</text>
</comment>
<reference evidence="2 3" key="1">
    <citation type="submission" date="2011-08" db="EMBL/GenBank/DDBJ databases">
        <authorList>
            <person name="Liu Z.J."/>
            <person name="Shi F.L."/>
            <person name="Lu J.Q."/>
            <person name="Li M."/>
            <person name="Wang Z.L."/>
        </authorList>
    </citation>
    <scope>NUCLEOTIDE SEQUENCE [LARGE SCALE GENOMIC DNA]</scope>
    <source>
        <strain evidence="2 3">USNM 41457</strain>
    </source>
</reference>
<name>J9D2A1_EDHAE</name>
<gene>
    <name evidence="2" type="ORF">EDEG_03766</name>
</gene>
<evidence type="ECO:0000256" key="1">
    <source>
        <dbReference type="SAM" id="Phobius"/>
    </source>
</evidence>
<dbReference type="Proteomes" id="UP000003163">
    <property type="component" value="Unassembled WGS sequence"/>
</dbReference>
<sequence length="105" mass="12325">MDKEIIYLNTKIVWRKYNNICFLVECRNTLQLFNLGTLSFQLSTLSISKDKESFILIFKAVNEIMAMILLYTLGSKCAWRKKMLYIAWLFAFYDLFNFGGRLGLG</sequence>
<keyword evidence="1" id="KW-0812">Transmembrane</keyword>
<feature type="transmembrane region" description="Helical" evidence="1">
    <location>
        <begin position="54"/>
        <end position="73"/>
    </location>
</feature>
<feature type="transmembrane region" description="Helical" evidence="1">
    <location>
        <begin position="85"/>
        <end position="104"/>
    </location>
</feature>
<organism evidence="2 3">
    <name type="scientific">Edhazardia aedis (strain USNM 41457)</name>
    <name type="common">Microsporidian parasite</name>
    <dbReference type="NCBI Taxonomy" id="1003232"/>
    <lineage>
        <taxon>Eukaryota</taxon>
        <taxon>Fungi</taxon>
        <taxon>Fungi incertae sedis</taxon>
        <taxon>Microsporidia</taxon>
        <taxon>Edhazardia</taxon>
    </lineage>
</organism>
<dbReference type="EMBL" id="AFBI03000120">
    <property type="protein sequence ID" value="EJW01704.1"/>
    <property type="molecule type" value="Genomic_DNA"/>
</dbReference>
<evidence type="ECO:0000313" key="2">
    <source>
        <dbReference type="EMBL" id="EJW01704.1"/>
    </source>
</evidence>
<reference evidence="3" key="2">
    <citation type="submission" date="2015-07" db="EMBL/GenBank/DDBJ databases">
        <title>Contrasting host-pathogen interactions and genome evolution in two generalist and specialist microsporidian pathogens of mosquitoes.</title>
        <authorList>
            <consortium name="The Broad Institute Genomics Platform"/>
            <consortium name="The Broad Institute Genome Sequencing Center for Infectious Disease"/>
            <person name="Cuomo C.A."/>
            <person name="Sanscrainte N.D."/>
            <person name="Goldberg J.M."/>
            <person name="Heiman D."/>
            <person name="Young S."/>
            <person name="Zeng Q."/>
            <person name="Becnel J.J."/>
            <person name="Birren B.W."/>
        </authorList>
    </citation>
    <scope>NUCLEOTIDE SEQUENCE [LARGE SCALE GENOMIC DNA]</scope>
    <source>
        <strain evidence="3">USNM 41457</strain>
    </source>
</reference>
<dbReference type="HOGENOM" id="CLU_2236559_0_0_1"/>
<keyword evidence="3" id="KW-1185">Reference proteome</keyword>
<keyword evidence="1" id="KW-1133">Transmembrane helix</keyword>
<dbReference type="InParanoid" id="J9D2A1"/>
<dbReference type="AlphaFoldDB" id="J9D2A1"/>
<accession>J9D2A1</accession>
<keyword evidence="1" id="KW-0472">Membrane</keyword>
<evidence type="ECO:0000313" key="3">
    <source>
        <dbReference type="Proteomes" id="UP000003163"/>
    </source>
</evidence>
<protein>
    <submittedName>
        <fullName evidence="2">Uncharacterized protein</fullName>
    </submittedName>
</protein>
<proteinExistence type="predicted"/>